<evidence type="ECO:0000256" key="7">
    <source>
        <dbReference type="ARBA" id="ARBA00023027"/>
    </source>
</evidence>
<keyword evidence="9" id="KW-0472">Membrane</keyword>
<dbReference type="InterPro" id="IPR045024">
    <property type="entry name" value="NDH-2"/>
</dbReference>
<evidence type="ECO:0000313" key="13">
    <source>
        <dbReference type="Proteomes" id="UP000623419"/>
    </source>
</evidence>
<keyword evidence="3" id="KW-0285">Flavoprotein</keyword>
<dbReference type="Pfam" id="PF22366">
    <property type="entry name" value="NDH2_C"/>
    <property type="match status" value="1"/>
</dbReference>
<gene>
    <name evidence="12" type="primary">ndh</name>
    <name evidence="12" type="ORF">GCM10011521_17190</name>
</gene>
<feature type="domain" description="External alternative NADH-ubiquinone oxidoreductase-like C-terminal" evidence="11">
    <location>
        <begin position="356"/>
        <end position="406"/>
    </location>
</feature>
<evidence type="ECO:0000256" key="6">
    <source>
        <dbReference type="ARBA" id="ARBA00023002"/>
    </source>
</evidence>
<protein>
    <recommendedName>
        <fullName evidence="2">NADH:ubiquinone reductase (non-electrogenic)</fullName>
        <ecNumber evidence="2">1.6.5.9</ecNumber>
    </recommendedName>
</protein>
<organism evidence="12 13">
    <name type="scientific">Arenimonas soli</name>
    <dbReference type="NCBI Taxonomy" id="2269504"/>
    <lineage>
        <taxon>Bacteria</taxon>
        <taxon>Pseudomonadati</taxon>
        <taxon>Pseudomonadota</taxon>
        <taxon>Gammaproteobacteria</taxon>
        <taxon>Lysobacterales</taxon>
        <taxon>Lysobacteraceae</taxon>
        <taxon>Arenimonas</taxon>
    </lineage>
</organism>
<keyword evidence="4" id="KW-0274">FAD</keyword>
<accession>A0ABQ1HIH7</accession>
<dbReference type="PANTHER" id="PTHR43706:SF47">
    <property type="entry name" value="EXTERNAL NADH-UBIQUINONE OXIDOREDUCTASE 1, MITOCHONDRIAL-RELATED"/>
    <property type="match status" value="1"/>
</dbReference>
<name>A0ABQ1HIH7_9GAMM</name>
<keyword evidence="13" id="KW-1185">Reference proteome</keyword>
<dbReference type="Gene3D" id="3.50.50.100">
    <property type="match status" value="1"/>
</dbReference>
<dbReference type="PRINTS" id="PR00368">
    <property type="entry name" value="FADPNR"/>
</dbReference>
<evidence type="ECO:0000259" key="11">
    <source>
        <dbReference type="Pfam" id="PF22366"/>
    </source>
</evidence>
<feature type="transmembrane region" description="Helical" evidence="9">
    <location>
        <begin position="378"/>
        <end position="395"/>
    </location>
</feature>
<dbReference type="InterPro" id="IPR023753">
    <property type="entry name" value="FAD/NAD-binding_dom"/>
</dbReference>
<evidence type="ECO:0000256" key="4">
    <source>
        <dbReference type="ARBA" id="ARBA00022827"/>
    </source>
</evidence>
<keyword evidence="5" id="KW-0809">Transit peptide</keyword>
<dbReference type="PANTHER" id="PTHR43706">
    <property type="entry name" value="NADH DEHYDROGENASE"/>
    <property type="match status" value="1"/>
</dbReference>
<feature type="domain" description="FAD/NAD(P)-binding" evidence="10">
    <location>
        <begin position="16"/>
        <end position="331"/>
    </location>
</feature>
<comment type="similarity">
    <text evidence="1">Belongs to the NADH dehydrogenase family.</text>
</comment>
<evidence type="ECO:0000256" key="2">
    <source>
        <dbReference type="ARBA" id="ARBA00012637"/>
    </source>
</evidence>
<evidence type="ECO:0000259" key="10">
    <source>
        <dbReference type="Pfam" id="PF07992"/>
    </source>
</evidence>
<evidence type="ECO:0000256" key="8">
    <source>
        <dbReference type="ARBA" id="ARBA00047599"/>
    </source>
</evidence>
<dbReference type="Proteomes" id="UP000623419">
    <property type="component" value="Unassembled WGS sequence"/>
</dbReference>
<keyword evidence="6" id="KW-0560">Oxidoreductase</keyword>
<dbReference type="EC" id="1.6.5.9" evidence="2"/>
<comment type="caution">
    <text evidence="12">The sequence shown here is derived from an EMBL/GenBank/DDBJ whole genome shotgun (WGS) entry which is preliminary data.</text>
</comment>
<proteinExistence type="inferred from homology"/>
<evidence type="ECO:0000256" key="5">
    <source>
        <dbReference type="ARBA" id="ARBA00022946"/>
    </source>
</evidence>
<keyword evidence="7" id="KW-0520">NAD</keyword>
<dbReference type="InterPro" id="IPR036188">
    <property type="entry name" value="FAD/NAD-bd_sf"/>
</dbReference>
<evidence type="ECO:0000313" key="12">
    <source>
        <dbReference type="EMBL" id="GGA79482.1"/>
    </source>
</evidence>
<evidence type="ECO:0000256" key="1">
    <source>
        <dbReference type="ARBA" id="ARBA00005272"/>
    </source>
</evidence>
<dbReference type="SUPFAM" id="SSF51905">
    <property type="entry name" value="FAD/NAD(P)-binding domain"/>
    <property type="match status" value="2"/>
</dbReference>
<dbReference type="EMBL" id="BMKC01000002">
    <property type="protein sequence ID" value="GGA79482.1"/>
    <property type="molecule type" value="Genomic_DNA"/>
</dbReference>
<comment type="catalytic activity">
    <reaction evidence="8">
        <text>a quinone + NADH + H(+) = a quinol + NAD(+)</text>
        <dbReference type="Rhea" id="RHEA:46160"/>
        <dbReference type="ChEBI" id="CHEBI:15378"/>
        <dbReference type="ChEBI" id="CHEBI:24646"/>
        <dbReference type="ChEBI" id="CHEBI:57540"/>
        <dbReference type="ChEBI" id="CHEBI:57945"/>
        <dbReference type="ChEBI" id="CHEBI:132124"/>
        <dbReference type="EC" id="1.6.5.9"/>
    </reaction>
</comment>
<reference evidence="13" key="1">
    <citation type="journal article" date="2019" name="Int. J. Syst. Evol. Microbiol.">
        <title>The Global Catalogue of Microorganisms (GCM) 10K type strain sequencing project: providing services to taxonomists for standard genome sequencing and annotation.</title>
        <authorList>
            <consortium name="The Broad Institute Genomics Platform"/>
            <consortium name="The Broad Institute Genome Sequencing Center for Infectious Disease"/>
            <person name="Wu L."/>
            <person name="Ma J."/>
        </authorList>
    </citation>
    <scope>NUCLEOTIDE SEQUENCE [LARGE SCALE GENOMIC DNA]</scope>
    <source>
        <strain evidence="13">CGMCC 1.15905</strain>
    </source>
</reference>
<dbReference type="Pfam" id="PF07992">
    <property type="entry name" value="Pyr_redox_2"/>
    <property type="match status" value="1"/>
</dbReference>
<sequence>MDPRADSPDDAGTLPHVLVLGGGFGGLWATRALAAAPVRITLVDRTNHHLFQPLLYQVATAGLSAPDVAAPLRHILRKQANATVRLDEVRAIDPHARRVALAQGQLHYDYLVVATGSTHAYFGHDEWAGFAPGLKTLDDALAIRTRVLSAFEAAEREDDPLQRAAWLNFVVIGGGPTGVELAGTLAEIARHTLPREFRRAEVRDARIHLVEAGPRVLAAMPEDLSEKTRQQLQRLGVQVHTGDAVTAIDAEGITLAGRRLASRTVLWAAGVAASPLGSQLGAPTDRAGRVLVAPDLSLPGHPEVLVIGDLASVTQDGKPVPGVAPAAKQMGAHAAAVIRDRLRGVAGEPFRYRDYGNLATIGRMAAVVHFGRLKLSGLLAWWFWLVAHLFFLIGFRNRIIVLTNWAWSYWTYQRHARIIVGRPPPDE</sequence>
<dbReference type="PRINTS" id="PR00411">
    <property type="entry name" value="PNDRDTASEI"/>
</dbReference>
<dbReference type="InterPro" id="IPR054585">
    <property type="entry name" value="NDH2-like_C"/>
</dbReference>
<keyword evidence="9" id="KW-1133">Transmembrane helix</keyword>
<keyword evidence="9" id="KW-0812">Transmembrane</keyword>
<evidence type="ECO:0000256" key="9">
    <source>
        <dbReference type="SAM" id="Phobius"/>
    </source>
</evidence>
<dbReference type="RefSeq" id="WP_188663243.1">
    <property type="nucleotide sequence ID" value="NZ_BMKC01000002.1"/>
</dbReference>
<evidence type="ECO:0000256" key="3">
    <source>
        <dbReference type="ARBA" id="ARBA00022630"/>
    </source>
</evidence>